<proteinExistence type="predicted"/>
<gene>
    <name evidence="1" type="ORF">L210DRAFT_990131</name>
</gene>
<reference evidence="1" key="2">
    <citation type="journal article" date="2020" name="Nat. Commun.">
        <title>Large-scale genome sequencing of mycorrhizal fungi provides insights into the early evolution of symbiotic traits.</title>
        <authorList>
            <person name="Miyauchi S."/>
            <person name="Kiss E."/>
            <person name="Kuo A."/>
            <person name="Drula E."/>
            <person name="Kohler A."/>
            <person name="Sanchez-Garcia M."/>
            <person name="Morin E."/>
            <person name="Andreopoulos B."/>
            <person name="Barry K.W."/>
            <person name="Bonito G."/>
            <person name="Buee M."/>
            <person name="Carver A."/>
            <person name="Chen C."/>
            <person name="Cichocki N."/>
            <person name="Clum A."/>
            <person name="Culley D."/>
            <person name="Crous P.W."/>
            <person name="Fauchery L."/>
            <person name="Girlanda M."/>
            <person name="Hayes R.D."/>
            <person name="Keri Z."/>
            <person name="LaButti K."/>
            <person name="Lipzen A."/>
            <person name="Lombard V."/>
            <person name="Magnuson J."/>
            <person name="Maillard F."/>
            <person name="Murat C."/>
            <person name="Nolan M."/>
            <person name="Ohm R.A."/>
            <person name="Pangilinan J."/>
            <person name="Pereira M.F."/>
            <person name="Perotto S."/>
            <person name="Peter M."/>
            <person name="Pfister S."/>
            <person name="Riley R."/>
            <person name="Sitrit Y."/>
            <person name="Stielow J.B."/>
            <person name="Szollosi G."/>
            <person name="Zifcakova L."/>
            <person name="Stursova M."/>
            <person name="Spatafora J.W."/>
            <person name="Tedersoo L."/>
            <person name="Vaario L.M."/>
            <person name="Yamada A."/>
            <person name="Yan M."/>
            <person name="Wang P."/>
            <person name="Xu J."/>
            <person name="Bruns T."/>
            <person name="Baldrian P."/>
            <person name="Vilgalys R."/>
            <person name="Dunand C."/>
            <person name="Henrissat B."/>
            <person name="Grigoriev I.V."/>
            <person name="Hibbett D."/>
            <person name="Nagy L.G."/>
            <person name="Martin F.M."/>
        </authorList>
    </citation>
    <scope>NUCLEOTIDE SEQUENCE</scope>
    <source>
        <strain evidence="1">BED1</strain>
    </source>
</reference>
<comment type="caution">
    <text evidence="1">The sequence shown here is derived from an EMBL/GenBank/DDBJ whole genome shotgun (WGS) entry which is preliminary data.</text>
</comment>
<dbReference type="EMBL" id="WHUW01000299">
    <property type="protein sequence ID" value="KAF8415719.1"/>
    <property type="molecule type" value="Genomic_DNA"/>
</dbReference>
<sequence length="156" mass="16735">MTVCVQAALPLIHSPRSAITTRTSCARCAVAPLALALSSRRRPPTLLGDGTRRLQVTPALTLAITSPCKHEREHTCCVPVRVCMRAPPSLSSLPALITLCTNMNGSVTTRARSRLHVSASTHPHPRCPAAYPSAGYRYFAGTGMSSGTWRFTRADP</sequence>
<organism evidence="1 2">
    <name type="scientific">Boletus edulis BED1</name>
    <dbReference type="NCBI Taxonomy" id="1328754"/>
    <lineage>
        <taxon>Eukaryota</taxon>
        <taxon>Fungi</taxon>
        <taxon>Dikarya</taxon>
        <taxon>Basidiomycota</taxon>
        <taxon>Agaricomycotina</taxon>
        <taxon>Agaricomycetes</taxon>
        <taxon>Agaricomycetidae</taxon>
        <taxon>Boletales</taxon>
        <taxon>Boletineae</taxon>
        <taxon>Boletaceae</taxon>
        <taxon>Boletoideae</taxon>
        <taxon>Boletus</taxon>
    </lineage>
</organism>
<reference evidence="1" key="1">
    <citation type="submission" date="2019-10" db="EMBL/GenBank/DDBJ databases">
        <authorList>
            <consortium name="DOE Joint Genome Institute"/>
            <person name="Kuo A."/>
            <person name="Miyauchi S."/>
            <person name="Kiss E."/>
            <person name="Drula E."/>
            <person name="Kohler A."/>
            <person name="Sanchez-Garcia M."/>
            <person name="Andreopoulos B."/>
            <person name="Barry K.W."/>
            <person name="Bonito G."/>
            <person name="Buee M."/>
            <person name="Carver A."/>
            <person name="Chen C."/>
            <person name="Cichocki N."/>
            <person name="Clum A."/>
            <person name="Culley D."/>
            <person name="Crous P.W."/>
            <person name="Fauchery L."/>
            <person name="Girlanda M."/>
            <person name="Hayes R."/>
            <person name="Keri Z."/>
            <person name="LaButti K."/>
            <person name="Lipzen A."/>
            <person name="Lombard V."/>
            <person name="Magnuson J."/>
            <person name="Maillard F."/>
            <person name="Morin E."/>
            <person name="Murat C."/>
            <person name="Nolan M."/>
            <person name="Ohm R."/>
            <person name="Pangilinan J."/>
            <person name="Pereira M."/>
            <person name="Perotto S."/>
            <person name="Peter M."/>
            <person name="Riley R."/>
            <person name="Sitrit Y."/>
            <person name="Stielow B."/>
            <person name="Szollosi G."/>
            <person name="Zifcakova L."/>
            <person name="Stursova M."/>
            <person name="Spatafora J.W."/>
            <person name="Tedersoo L."/>
            <person name="Vaario L.-M."/>
            <person name="Yamada A."/>
            <person name="Yan M."/>
            <person name="Wang P."/>
            <person name="Xu J."/>
            <person name="Bruns T."/>
            <person name="Baldrian P."/>
            <person name="Vilgalys R."/>
            <person name="Henrissat B."/>
            <person name="Grigoriev I.V."/>
            <person name="Hibbett D."/>
            <person name="Nagy L.G."/>
            <person name="Martin F.M."/>
        </authorList>
    </citation>
    <scope>NUCLEOTIDE SEQUENCE</scope>
    <source>
        <strain evidence="1">BED1</strain>
    </source>
</reference>
<evidence type="ECO:0000313" key="2">
    <source>
        <dbReference type="Proteomes" id="UP001194468"/>
    </source>
</evidence>
<evidence type="ECO:0000313" key="1">
    <source>
        <dbReference type="EMBL" id="KAF8415719.1"/>
    </source>
</evidence>
<keyword evidence="2" id="KW-1185">Reference proteome</keyword>
<accession>A0AAD4BBI9</accession>
<dbReference type="Proteomes" id="UP001194468">
    <property type="component" value="Unassembled WGS sequence"/>
</dbReference>
<protein>
    <submittedName>
        <fullName evidence="1">Uncharacterized protein</fullName>
    </submittedName>
</protein>
<name>A0AAD4BBI9_BOLED</name>
<dbReference type="AlphaFoldDB" id="A0AAD4BBI9"/>